<dbReference type="Proteomes" id="UP000634136">
    <property type="component" value="Unassembled WGS sequence"/>
</dbReference>
<evidence type="ECO:0000256" key="1">
    <source>
        <dbReference type="ARBA" id="ARBA00023015"/>
    </source>
</evidence>
<evidence type="ECO:0000313" key="6">
    <source>
        <dbReference type="EMBL" id="KAF7830606.1"/>
    </source>
</evidence>
<protein>
    <submittedName>
        <fullName evidence="6">NAC domain-containing protein 71-like isoform X2</fullName>
    </submittedName>
</protein>
<dbReference type="SUPFAM" id="SSF101941">
    <property type="entry name" value="NAC domain"/>
    <property type="match status" value="1"/>
</dbReference>
<gene>
    <name evidence="6" type="ORF">G2W53_012939</name>
</gene>
<feature type="domain" description="NAC" evidence="5">
    <location>
        <begin position="13"/>
        <end position="166"/>
    </location>
</feature>
<comment type="caution">
    <text evidence="6">The sequence shown here is derived from an EMBL/GenBank/DDBJ whole genome shotgun (WGS) entry which is preliminary data.</text>
</comment>
<keyword evidence="4" id="KW-0539">Nucleus</keyword>
<name>A0A834U1J4_9FABA</name>
<dbReference type="PROSITE" id="PS51005">
    <property type="entry name" value="NAC"/>
    <property type="match status" value="1"/>
</dbReference>
<dbReference type="GO" id="GO:0003677">
    <property type="term" value="F:DNA binding"/>
    <property type="evidence" value="ECO:0007669"/>
    <property type="project" value="UniProtKB-KW"/>
</dbReference>
<dbReference type="GO" id="GO:0006355">
    <property type="term" value="P:regulation of DNA-templated transcription"/>
    <property type="evidence" value="ECO:0007669"/>
    <property type="project" value="InterPro"/>
</dbReference>
<dbReference type="EMBL" id="JAAIUW010000005">
    <property type="protein sequence ID" value="KAF7830606.1"/>
    <property type="molecule type" value="Genomic_DNA"/>
</dbReference>
<dbReference type="GO" id="GO:0005634">
    <property type="term" value="C:nucleus"/>
    <property type="evidence" value="ECO:0007669"/>
    <property type="project" value="UniProtKB-ARBA"/>
</dbReference>
<evidence type="ECO:0000256" key="3">
    <source>
        <dbReference type="ARBA" id="ARBA00023163"/>
    </source>
</evidence>
<keyword evidence="7" id="KW-1185">Reference proteome</keyword>
<dbReference type="PANTHER" id="PTHR31744">
    <property type="entry name" value="PROTEIN CUP-SHAPED COTYLEDON 2-RELATED"/>
    <property type="match status" value="1"/>
</dbReference>
<keyword evidence="2" id="KW-0238">DNA-binding</keyword>
<keyword evidence="1" id="KW-0805">Transcription regulation</keyword>
<accession>A0A834U1J4</accession>
<organism evidence="6 7">
    <name type="scientific">Senna tora</name>
    <dbReference type="NCBI Taxonomy" id="362788"/>
    <lineage>
        <taxon>Eukaryota</taxon>
        <taxon>Viridiplantae</taxon>
        <taxon>Streptophyta</taxon>
        <taxon>Embryophyta</taxon>
        <taxon>Tracheophyta</taxon>
        <taxon>Spermatophyta</taxon>
        <taxon>Magnoliopsida</taxon>
        <taxon>eudicotyledons</taxon>
        <taxon>Gunneridae</taxon>
        <taxon>Pentapetalae</taxon>
        <taxon>rosids</taxon>
        <taxon>fabids</taxon>
        <taxon>Fabales</taxon>
        <taxon>Fabaceae</taxon>
        <taxon>Caesalpinioideae</taxon>
        <taxon>Cassia clade</taxon>
        <taxon>Senna</taxon>
    </lineage>
</organism>
<dbReference type="Pfam" id="PF02365">
    <property type="entry name" value="NAM"/>
    <property type="match status" value="1"/>
</dbReference>
<dbReference type="PANTHER" id="PTHR31744:SF92">
    <property type="entry name" value="NAC DOMAIN-CONTAINING PROTEIN 87"/>
    <property type="match status" value="1"/>
</dbReference>
<evidence type="ECO:0000256" key="2">
    <source>
        <dbReference type="ARBA" id="ARBA00023125"/>
    </source>
</evidence>
<evidence type="ECO:0000259" key="5">
    <source>
        <dbReference type="PROSITE" id="PS51005"/>
    </source>
</evidence>
<dbReference type="OrthoDB" id="1435382at2759"/>
<evidence type="ECO:0000313" key="7">
    <source>
        <dbReference type="Proteomes" id="UP000634136"/>
    </source>
</evidence>
<evidence type="ECO:0000256" key="4">
    <source>
        <dbReference type="ARBA" id="ARBA00023242"/>
    </source>
</evidence>
<dbReference type="InterPro" id="IPR036093">
    <property type="entry name" value="NAC_dom_sf"/>
</dbReference>
<dbReference type="InterPro" id="IPR003441">
    <property type="entry name" value="NAC-dom"/>
</dbReference>
<sequence>MGEPQSPSQCASLPPGCRFYPSEEQLLCYYLTNKNSRLNKEGNFCGCDLIREIDLYDHDPSELPDVASFSYGYRGRKRHWYYYTVKSVKGSRRKIRKVKSGYWMRQGRARDVLSSGGKVVLGKRTSFVFYSGNSSESAVRTDWMLYEYALIDHVKASFVLCRVFARPCCRNGVSEIGPSSWVEESVSAVRHIGIQHDEFVTPDAVEAKVFDERSIDRKQEISLYPLRCAGKLDGHQVLTAPVSAATFQCSVDPQGSWKERSSVHCGGAGMFVEAVTSQQHLYSILEEDFIELDDLT</sequence>
<keyword evidence="3" id="KW-0804">Transcription</keyword>
<reference evidence="6" key="1">
    <citation type="submission" date="2020-09" db="EMBL/GenBank/DDBJ databases">
        <title>Genome-Enabled Discovery of Anthraquinone Biosynthesis in Senna tora.</title>
        <authorList>
            <person name="Kang S.-H."/>
            <person name="Pandey R.P."/>
            <person name="Lee C.-M."/>
            <person name="Sim J.-S."/>
            <person name="Jeong J.-T."/>
            <person name="Choi B.-S."/>
            <person name="Jung M."/>
            <person name="Ginzburg D."/>
            <person name="Zhao K."/>
            <person name="Won S.Y."/>
            <person name="Oh T.-J."/>
            <person name="Yu Y."/>
            <person name="Kim N.-H."/>
            <person name="Lee O.R."/>
            <person name="Lee T.-H."/>
            <person name="Bashyal P."/>
            <person name="Kim T.-S."/>
            <person name="Lee W.-H."/>
            <person name="Kawkins C."/>
            <person name="Kim C.-K."/>
            <person name="Kim J.S."/>
            <person name="Ahn B.O."/>
            <person name="Rhee S.Y."/>
            <person name="Sohng J.K."/>
        </authorList>
    </citation>
    <scope>NUCLEOTIDE SEQUENCE</scope>
    <source>
        <tissue evidence="6">Leaf</tissue>
    </source>
</reference>
<dbReference type="AlphaFoldDB" id="A0A834U1J4"/>
<proteinExistence type="predicted"/>
<dbReference type="Gene3D" id="2.170.150.80">
    <property type="entry name" value="NAC domain"/>
    <property type="match status" value="1"/>
</dbReference>